<protein>
    <submittedName>
        <fullName evidence="1">Uncharacterized protein</fullName>
    </submittedName>
</protein>
<name>A0A9P6NUN1_9BASI</name>
<evidence type="ECO:0000313" key="2">
    <source>
        <dbReference type="Proteomes" id="UP000886653"/>
    </source>
</evidence>
<accession>A0A9P6NUN1</accession>
<reference evidence="1" key="1">
    <citation type="submission" date="2013-11" db="EMBL/GenBank/DDBJ databases">
        <title>Genome sequence of the fusiform rust pathogen reveals effectors for host alternation and coevolution with pine.</title>
        <authorList>
            <consortium name="DOE Joint Genome Institute"/>
            <person name="Smith K."/>
            <person name="Pendleton A."/>
            <person name="Kubisiak T."/>
            <person name="Anderson C."/>
            <person name="Salamov A."/>
            <person name="Aerts A."/>
            <person name="Riley R."/>
            <person name="Clum A."/>
            <person name="Lindquist E."/>
            <person name="Ence D."/>
            <person name="Campbell M."/>
            <person name="Kronenberg Z."/>
            <person name="Feau N."/>
            <person name="Dhillon B."/>
            <person name="Hamelin R."/>
            <person name="Burleigh J."/>
            <person name="Smith J."/>
            <person name="Yandell M."/>
            <person name="Nelson C."/>
            <person name="Grigoriev I."/>
            <person name="Davis J."/>
        </authorList>
    </citation>
    <scope>NUCLEOTIDE SEQUENCE</scope>
    <source>
        <strain evidence="1">G11</strain>
    </source>
</reference>
<dbReference type="AlphaFoldDB" id="A0A9P6NUN1"/>
<dbReference type="EMBL" id="MU167210">
    <property type="protein sequence ID" value="KAG0151947.1"/>
    <property type="molecule type" value="Genomic_DNA"/>
</dbReference>
<comment type="caution">
    <text evidence="1">The sequence shown here is derived from an EMBL/GenBank/DDBJ whole genome shotgun (WGS) entry which is preliminary data.</text>
</comment>
<proteinExistence type="predicted"/>
<evidence type="ECO:0000313" key="1">
    <source>
        <dbReference type="EMBL" id="KAG0151947.1"/>
    </source>
</evidence>
<dbReference type="OrthoDB" id="2506732at2759"/>
<dbReference type="Proteomes" id="UP000886653">
    <property type="component" value="Unassembled WGS sequence"/>
</dbReference>
<keyword evidence="2" id="KW-1185">Reference proteome</keyword>
<dbReference type="PANTHER" id="PTHR33096">
    <property type="entry name" value="CXC2 DOMAIN-CONTAINING PROTEIN"/>
    <property type="match status" value="1"/>
</dbReference>
<organism evidence="1 2">
    <name type="scientific">Cronartium quercuum f. sp. fusiforme G11</name>
    <dbReference type="NCBI Taxonomy" id="708437"/>
    <lineage>
        <taxon>Eukaryota</taxon>
        <taxon>Fungi</taxon>
        <taxon>Dikarya</taxon>
        <taxon>Basidiomycota</taxon>
        <taxon>Pucciniomycotina</taxon>
        <taxon>Pucciniomycetes</taxon>
        <taxon>Pucciniales</taxon>
        <taxon>Coleosporiaceae</taxon>
        <taxon>Cronartium</taxon>
    </lineage>
</organism>
<sequence>MMLKIWYSKTQLQSEYQALCKEKAPLELRYNDKLDLITSLHKQALKLEKTLENFQSHLTNYAKAHPDQTQPLNITYNQLLKIEFDDPFWNDGVFTNNQEPWAIDLDTQHGMRQLAFLDRTHEEVHCLGWEARRSMRWAIASHMAL</sequence>
<gene>
    <name evidence="1" type="ORF">CROQUDRAFT_719553</name>
</gene>
<dbReference type="PANTHER" id="PTHR33096:SF1">
    <property type="entry name" value="CXC1-LIKE CYSTEINE CLUSTER ASSOCIATED WITH KDZ TRANSPOSASES DOMAIN-CONTAINING PROTEIN"/>
    <property type="match status" value="1"/>
</dbReference>